<proteinExistence type="predicted"/>
<evidence type="ECO:0000313" key="2">
    <source>
        <dbReference type="EMBL" id="GEK71581.1"/>
    </source>
</evidence>
<sequence length="127" mass="13824">MNGPLDQLAIGIGVFGIVMLALCLNDRRLRWLVLLVLIGMVLAMAGCNATPERPATPPAPIVCAAPVGMTGQAPEPDRPQGEYMQRDVALYLSELHGWGKRGWKALAAVRRHASRCIDDHTSDEPRE</sequence>
<keyword evidence="1" id="KW-0812">Transmembrane</keyword>
<evidence type="ECO:0000256" key="1">
    <source>
        <dbReference type="SAM" id="Phobius"/>
    </source>
</evidence>
<dbReference type="RefSeq" id="WP_146907261.1">
    <property type="nucleotide sequence ID" value="NZ_BJUS01000001.1"/>
</dbReference>
<evidence type="ECO:0008006" key="4">
    <source>
        <dbReference type="Google" id="ProtNLM"/>
    </source>
</evidence>
<comment type="caution">
    <text evidence="2">The sequence shown here is derived from an EMBL/GenBank/DDBJ whole genome shotgun (WGS) entry which is preliminary data.</text>
</comment>
<feature type="transmembrane region" description="Helical" evidence="1">
    <location>
        <begin position="6"/>
        <end position="24"/>
    </location>
</feature>
<evidence type="ECO:0000313" key="3">
    <source>
        <dbReference type="Proteomes" id="UP000321121"/>
    </source>
</evidence>
<organism evidence="2 3">
    <name type="scientific">Halomonas halophila</name>
    <dbReference type="NCBI Taxonomy" id="29573"/>
    <lineage>
        <taxon>Bacteria</taxon>
        <taxon>Pseudomonadati</taxon>
        <taxon>Pseudomonadota</taxon>
        <taxon>Gammaproteobacteria</taxon>
        <taxon>Oceanospirillales</taxon>
        <taxon>Halomonadaceae</taxon>
        <taxon>Halomonas</taxon>
    </lineage>
</organism>
<feature type="transmembrane region" description="Helical" evidence="1">
    <location>
        <begin position="31"/>
        <end position="51"/>
    </location>
</feature>
<accession>A0ABQ0TZB1</accession>
<dbReference type="EMBL" id="BJUS01000001">
    <property type="protein sequence ID" value="GEK71581.1"/>
    <property type="molecule type" value="Genomic_DNA"/>
</dbReference>
<protein>
    <recommendedName>
        <fullName evidence="4">Lipoprotein</fullName>
    </recommendedName>
</protein>
<reference evidence="2 3" key="1">
    <citation type="submission" date="2019-07" db="EMBL/GenBank/DDBJ databases">
        <title>Whole genome shotgun sequence of Halomonas halophila NBRC 102604.</title>
        <authorList>
            <person name="Hosoyama A."/>
            <person name="Uohara A."/>
            <person name="Ohji S."/>
            <person name="Ichikawa N."/>
        </authorList>
    </citation>
    <scope>NUCLEOTIDE SEQUENCE [LARGE SCALE GENOMIC DNA]</scope>
    <source>
        <strain evidence="2 3">NBRC 102604</strain>
    </source>
</reference>
<gene>
    <name evidence="2" type="ORF">HHA04nite_01250</name>
</gene>
<dbReference type="Proteomes" id="UP000321121">
    <property type="component" value="Unassembled WGS sequence"/>
</dbReference>
<name>A0ABQ0TZB1_9GAMM</name>
<keyword evidence="1" id="KW-1133">Transmembrane helix</keyword>
<keyword evidence="3" id="KW-1185">Reference proteome</keyword>
<keyword evidence="1" id="KW-0472">Membrane</keyword>